<evidence type="ECO:0000313" key="1">
    <source>
        <dbReference type="EMBL" id="ESW40462.1"/>
    </source>
</evidence>
<name>V7DDN2_9PSED</name>
<reference evidence="1 2" key="1">
    <citation type="submission" date="2013-10" db="EMBL/GenBank/DDBJ databases">
        <title>Whole Genome Shotgun Sequence of Pseudomonas taiwanensis SJ9.</title>
        <authorList>
            <person name="Hong S.-J."/>
            <person name="Shin J.-H."/>
        </authorList>
    </citation>
    <scope>NUCLEOTIDE SEQUENCE [LARGE SCALE GENOMIC DNA]</scope>
    <source>
        <strain evidence="1 2">SJ9</strain>
    </source>
</reference>
<sequence length="75" mass="9167">MLILSWVRLEVSRSMENFFRSLLRLSVLDLQFMWFKIVAEKNPRFTMRDPQAYEKLVLRKVQILMDGCQKKKFLR</sequence>
<evidence type="ECO:0000313" key="2">
    <source>
        <dbReference type="Proteomes" id="UP000018511"/>
    </source>
</evidence>
<proteinExistence type="predicted"/>
<dbReference type="AlphaFoldDB" id="V7DDN2"/>
<dbReference type="EMBL" id="AXUP01000060">
    <property type="protein sequence ID" value="ESW40462.1"/>
    <property type="molecule type" value="Genomic_DNA"/>
</dbReference>
<comment type="caution">
    <text evidence="1">The sequence shown here is derived from an EMBL/GenBank/DDBJ whole genome shotgun (WGS) entry which is preliminary data.</text>
</comment>
<dbReference type="Proteomes" id="UP000018511">
    <property type="component" value="Unassembled WGS sequence"/>
</dbReference>
<protein>
    <submittedName>
        <fullName evidence="1">Uncharacterized protein</fullName>
    </submittedName>
</protein>
<gene>
    <name evidence="1" type="ORF">O164_06180</name>
</gene>
<organism evidence="1 2">
    <name type="scientific">Pseudomonas taiwanensis SJ9</name>
    <dbReference type="NCBI Taxonomy" id="1388762"/>
    <lineage>
        <taxon>Bacteria</taxon>
        <taxon>Pseudomonadati</taxon>
        <taxon>Pseudomonadota</taxon>
        <taxon>Gammaproteobacteria</taxon>
        <taxon>Pseudomonadales</taxon>
        <taxon>Pseudomonadaceae</taxon>
        <taxon>Pseudomonas</taxon>
    </lineage>
</organism>
<accession>V7DDN2</accession>